<dbReference type="EMBL" id="JNUP01000072">
    <property type="protein sequence ID" value="KGE70839.1"/>
    <property type="molecule type" value="Genomic_DNA"/>
</dbReference>
<evidence type="ECO:0000313" key="9">
    <source>
        <dbReference type="EMBL" id="KGE70839.1"/>
    </source>
</evidence>
<keyword evidence="5 7" id="KW-1133">Transmembrane helix</keyword>
<keyword evidence="3" id="KW-1003">Cell membrane</keyword>
<feature type="transmembrane region" description="Helical" evidence="7">
    <location>
        <begin position="231"/>
        <end position="252"/>
    </location>
</feature>
<dbReference type="InterPro" id="IPR000515">
    <property type="entry name" value="MetI-like"/>
</dbReference>
<evidence type="ECO:0000259" key="8">
    <source>
        <dbReference type="PROSITE" id="PS50928"/>
    </source>
</evidence>
<keyword evidence="10" id="KW-1185">Reference proteome</keyword>
<proteinExistence type="inferred from homology"/>
<evidence type="ECO:0000256" key="1">
    <source>
        <dbReference type="ARBA" id="ARBA00004651"/>
    </source>
</evidence>
<evidence type="ECO:0000256" key="4">
    <source>
        <dbReference type="ARBA" id="ARBA00022692"/>
    </source>
</evidence>
<feature type="transmembrane region" description="Helical" evidence="7">
    <location>
        <begin position="99"/>
        <end position="121"/>
    </location>
</feature>
<comment type="subcellular location">
    <subcellularLocation>
        <location evidence="1 7">Cell membrane</location>
        <topology evidence="1 7">Multi-pass membrane protein</topology>
    </subcellularLocation>
</comment>
<dbReference type="eggNOG" id="COG0395">
    <property type="taxonomic scope" value="Bacteria"/>
</dbReference>
<dbReference type="GO" id="GO:0055085">
    <property type="term" value="P:transmembrane transport"/>
    <property type="evidence" value="ECO:0007669"/>
    <property type="project" value="InterPro"/>
</dbReference>
<keyword evidence="2 7" id="KW-0813">Transport</keyword>
<dbReference type="SUPFAM" id="SSF161098">
    <property type="entry name" value="MetI-like"/>
    <property type="match status" value="1"/>
</dbReference>
<dbReference type="Proteomes" id="UP000029692">
    <property type="component" value="Unassembled WGS sequence"/>
</dbReference>
<reference evidence="9 10" key="1">
    <citation type="submission" date="2014-05" db="EMBL/GenBank/DDBJ databases">
        <title>De novo Genome Sequence of Spirocheata sp.</title>
        <authorList>
            <person name="Shivani Y."/>
            <person name="Subhash Y."/>
            <person name="Tushar L."/>
            <person name="Sasikala C."/>
            <person name="Ramana C.V."/>
        </authorList>
    </citation>
    <scope>NUCLEOTIDE SEQUENCE [LARGE SCALE GENOMIC DNA]</scope>
    <source>
        <strain evidence="9 10">JC230</strain>
    </source>
</reference>
<accession>A0A098QT34</accession>
<feature type="transmembrane region" description="Helical" evidence="7">
    <location>
        <begin position="68"/>
        <end position="90"/>
    </location>
</feature>
<evidence type="ECO:0000256" key="6">
    <source>
        <dbReference type="ARBA" id="ARBA00023136"/>
    </source>
</evidence>
<evidence type="ECO:0000256" key="2">
    <source>
        <dbReference type="ARBA" id="ARBA00022448"/>
    </source>
</evidence>
<evidence type="ECO:0000256" key="3">
    <source>
        <dbReference type="ARBA" id="ARBA00022475"/>
    </source>
</evidence>
<evidence type="ECO:0000313" key="10">
    <source>
        <dbReference type="Proteomes" id="UP000029692"/>
    </source>
</evidence>
<name>A0A098QT34_9SPIO</name>
<dbReference type="CDD" id="cd06261">
    <property type="entry name" value="TM_PBP2"/>
    <property type="match status" value="1"/>
</dbReference>
<feature type="domain" description="ABC transmembrane type-1" evidence="8">
    <location>
        <begin position="64"/>
        <end position="253"/>
    </location>
</feature>
<evidence type="ECO:0000256" key="5">
    <source>
        <dbReference type="ARBA" id="ARBA00022989"/>
    </source>
</evidence>
<gene>
    <name evidence="9" type="ORF">DC28_15305</name>
</gene>
<dbReference type="InterPro" id="IPR035906">
    <property type="entry name" value="MetI-like_sf"/>
</dbReference>
<keyword evidence="6 7" id="KW-0472">Membrane</keyword>
<feature type="transmembrane region" description="Helical" evidence="7">
    <location>
        <begin position="127"/>
        <end position="149"/>
    </location>
</feature>
<keyword evidence="4 7" id="KW-0812">Transmembrane</keyword>
<comment type="similarity">
    <text evidence="7">Belongs to the binding-protein-dependent transport system permease family.</text>
</comment>
<dbReference type="GO" id="GO:0005886">
    <property type="term" value="C:plasma membrane"/>
    <property type="evidence" value="ECO:0007669"/>
    <property type="project" value="UniProtKB-SubCell"/>
</dbReference>
<comment type="caution">
    <text evidence="9">The sequence shown here is derived from an EMBL/GenBank/DDBJ whole genome shotgun (WGS) entry which is preliminary data.</text>
</comment>
<dbReference type="PANTHER" id="PTHR43744">
    <property type="entry name" value="ABC TRANSPORTER PERMEASE PROTEIN MG189-RELATED-RELATED"/>
    <property type="match status" value="1"/>
</dbReference>
<evidence type="ECO:0000256" key="7">
    <source>
        <dbReference type="RuleBase" id="RU363032"/>
    </source>
</evidence>
<dbReference type="STRING" id="1480694.DC28_15305"/>
<organism evidence="9 10">
    <name type="scientific">Spirochaeta lutea</name>
    <dbReference type="NCBI Taxonomy" id="1480694"/>
    <lineage>
        <taxon>Bacteria</taxon>
        <taxon>Pseudomonadati</taxon>
        <taxon>Spirochaetota</taxon>
        <taxon>Spirochaetia</taxon>
        <taxon>Spirochaetales</taxon>
        <taxon>Spirochaetaceae</taxon>
        <taxon>Spirochaeta</taxon>
    </lineage>
</organism>
<dbReference type="PROSITE" id="PS50928">
    <property type="entry name" value="ABC_TM1"/>
    <property type="match status" value="1"/>
</dbReference>
<dbReference type="AlphaFoldDB" id="A0A098QT34"/>
<protein>
    <recommendedName>
        <fullName evidence="8">ABC transmembrane type-1 domain-containing protein</fullName>
    </recommendedName>
</protein>
<dbReference type="PANTHER" id="PTHR43744:SF12">
    <property type="entry name" value="ABC TRANSPORTER PERMEASE PROTEIN MG189-RELATED"/>
    <property type="match status" value="1"/>
</dbReference>
<feature type="transmembrane region" description="Helical" evidence="7">
    <location>
        <begin position="174"/>
        <end position="196"/>
    </location>
</feature>
<dbReference type="Gene3D" id="1.10.3720.10">
    <property type="entry name" value="MetI-like"/>
    <property type="match status" value="1"/>
</dbReference>
<dbReference type="Pfam" id="PF00528">
    <property type="entry name" value="BPD_transp_1"/>
    <property type="match status" value="1"/>
</dbReference>
<sequence>MGLYLLMSVIGILALLPFLWMVSTSLKSREAIYTIPIRWIPQEPSLDAYKALFTLANLDFFRGLFNSFYVSALLTFIPLITSAMAAFVFAKIEFKGRQLLFQLFIATMMIPGAITMIPNFITLRSVGLLNTYSALVLPAMSNAFAIFFMRQTMIGIHDSYIEAAIMDGASLPRIFIHVILPLSTPVLFTMGLFNFMGAWNGFLWPLIVLSDRSKWTLQLGLANLGSQFYNYQHYLMAGALVSIVPIIVVYLISQRYVEKGLASGGIKG</sequence>